<evidence type="ECO:0000313" key="2">
    <source>
        <dbReference type="Proteomes" id="UP000823614"/>
    </source>
</evidence>
<dbReference type="GO" id="GO:0003887">
    <property type="term" value="F:DNA-directed DNA polymerase activity"/>
    <property type="evidence" value="ECO:0007669"/>
    <property type="project" value="UniProtKB-EC"/>
</dbReference>
<dbReference type="InterPro" id="IPR004622">
    <property type="entry name" value="DNA_pol_HolB"/>
</dbReference>
<gene>
    <name evidence="1" type="primary">holB</name>
    <name evidence="1" type="ORF">IAA89_03840</name>
</gene>
<keyword evidence="1" id="KW-0548">Nucleotidyltransferase</keyword>
<dbReference type="EC" id="2.7.7.7" evidence="1"/>
<dbReference type="PANTHER" id="PTHR11669">
    <property type="entry name" value="REPLICATION FACTOR C / DNA POLYMERASE III GAMMA-TAU SUBUNIT"/>
    <property type="match status" value="1"/>
</dbReference>
<comment type="caution">
    <text evidence="1">The sequence shown here is derived from an EMBL/GenBank/DDBJ whole genome shotgun (WGS) entry which is preliminary data.</text>
</comment>
<name>A0A9D9E6Q7_9LACO</name>
<dbReference type="PANTHER" id="PTHR11669:SF8">
    <property type="entry name" value="DNA POLYMERASE III SUBUNIT DELTA"/>
    <property type="match status" value="1"/>
</dbReference>
<dbReference type="NCBIfam" id="TIGR00678">
    <property type="entry name" value="holB"/>
    <property type="match status" value="1"/>
</dbReference>
<dbReference type="GO" id="GO:0008408">
    <property type="term" value="F:3'-5' exonuclease activity"/>
    <property type="evidence" value="ECO:0007669"/>
    <property type="project" value="InterPro"/>
</dbReference>
<evidence type="ECO:0000313" key="1">
    <source>
        <dbReference type="EMBL" id="MBO8441562.1"/>
    </source>
</evidence>
<dbReference type="GO" id="GO:0006261">
    <property type="term" value="P:DNA-templated DNA replication"/>
    <property type="evidence" value="ECO:0007669"/>
    <property type="project" value="TreeGrafter"/>
</dbReference>
<dbReference type="SUPFAM" id="SSF52540">
    <property type="entry name" value="P-loop containing nucleoside triphosphate hydrolases"/>
    <property type="match status" value="1"/>
</dbReference>
<proteinExistence type="predicted"/>
<dbReference type="Proteomes" id="UP000823614">
    <property type="component" value="Unassembled WGS sequence"/>
</dbReference>
<dbReference type="InterPro" id="IPR027417">
    <property type="entry name" value="P-loop_NTPase"/>
</dbReference>
<reference evidence="1" key="1">
    <citation type="submission" date="2020-10" db="EMBL/GenBank/DDBJ databases">
        <authorList>
            <person name="Gilroy R."/>
        </authorList>
    </citation>
    <scope>NUCLEOTIDE SEQUENCE</scope>
    <source>
        <strain evidence="1">C6-149</strain>
    </source>
</reference>
<reference evidence="1" key="2">
    <citation type="journal article" date="2021" name="PeerJ">
        <title>Extensive microbial diversity within the chicken gut microbiome revealed by metagenomics and culture.</title>
        <authorList>
            <person name="Gilroy R."/>
            <person name="Ravi A."/>
            <person name="Getino M."/>
            <person name="Pursley I."/>
            <person name="Horton D.L."/>
            <person name="Alikhan N.F."/>
            <person name="Baker D."/>
            <person name="Gharbi K."/>
            <person name="Hall N."/>
            <person name="Watson M."/>
            <person name="Adriaenssens E.M."/>
            <person name="Foster-Nyarko E."/>
            <person name="Jarju S."/>
            <person name="Secka A."/>
            <person name="Antonio M."/>
            <person name="Oren A."/>
            <person name="Chaudhuri R.R."/>
            <person name="La Ragione R."/>
            <person name="Hildebrand F."/>
            <person name="Pallen M.J."/>
        </authorList>
    </citation>
    <scope>NUCLEOTIDE SEQUENCE</scope>
    <source>
        <strain evidence="1">C6-149</strain>
    </source>
</reference>
<keyword evidence="1" id="KW-0808">Transferase</keyword>
<dbReference type="Pfam" id="PF13177">
    <property type="entry name" value="DNA_pol3_delta2"/>
    <property type="match status" value="1"/>
</dbReference>
<sequence>MIKDINSEVKLFQNDLLTRFQLIIDNKRLSHAYLFSGANGSGKETLAMWIAMRLFCTNLQSGFPCCECNECTKILLHNHPDVIFLDPNDDNIKVDQIRLLKKEANLYSVEGRKKIFIINNAELLTNSASNSLLKFIEEPAKNTYIILLTNNLNVILPTIVSRTQVVFMKLNNEVDQIKKFTEMGLSKDLSKSAVKLTQDSTCVLNEFIPNDWFNELVNLTKIWFLKLLNKDLASFNLIAQFLSLNENKTKQKIILNTLVLPFRDILFKKLNINGVCFLETNVDINKFVKTYTVSDMLNFVNIVFNAKRFINNNISLQNIIEYITVKILNDVIH</sequence>
<dbReference type="Gene3D" id="3.40.50.300">
    <property type="entry name" value="P-loop containing nucleotide triphosphate hydrolases"/>
    <property type="match status" value="1"/>
</dbReference>
<dbReference type="EMBL" id="JADIMP010000060">
    <property type="protein sequence ID" value="MBO8441562.1"/>
    <property type="molecule type" value="Genomic_DNA"/>
</dbReference>
<organism evidence="1 2">
    <name type="scientific">Candidatus Gallilactobacillus intestinavium</name>
    <dbReference type="NCBI Taxonomy" id="2840838"/>
    <lineage>
        <taxon>Bacteria</taxon>
        <taxon>Bacillati</taxon>
        <taxon>Bacillota</taxon>
        <taxon>Bacilli</taxon>
        <taxon>Lactobacillales</taxon>
        <taxon>Lactobacillaceae</taxon>
        <taxon>Lactobacillaceae incertae sedis</taxon>
        <taxon>Candidatus Gallilactobacillus</taxon>
    </lineage>
</organism>
<dbReference type="InterPro" id="IPR050238">
    <property type="entry name" value="DNA_Rep/Repair_Clamp_Loader"/>
</dbReference>
<protein>
    <submittedName>
        <fullName evidence="1">DNA polymerase III subunit delta</fullName>
        <ecNumber evidence="1">2.7.7.7</ecNumber>
    </submittedName>
</protein>
<dbReference type="AlphaFoldDB" id="A0A9D9E6Q7"/>
<accession>A0A9D9E6Q7</accession>